<protein>
    <submittedName>
        <fullName evidence="3">Alpha/beta hydrolase</fullName>
    </submittedName>
</protein>
<dbReference type="Pfam" id="PF12146">
    <property type="entry name" value="Hydrolase_4"/>
    <property type="match status" value="1"/>
</dbReference>
<gene>
    <name evidence="3" type="ORF">J5A65_03875</name>
</gene>
<evidence type="ECO:0000313" key="4">
    <source>
        <dbReference type="Proteomes" id="UP000678513"/>
    </source>
</evidence>
<dbReference type="EMBL" id="CP072384">
    <property type="protein sequence ID" value="QUC08880.1"/>
    <property type="molecule type" value="Genomic_DNA"/>
</dbReference>
<accession>A0ABX7Y7Q8</accession>
<dbReference type="GO" id="GO:0016787">
    <property type="term" value="F:hydrolase activity"/>
    <property type="evidence" value="ECO:0007669"/>
    <property type="project" value="UniProtKB-KW"/>
</dbReference>
<feature type="domain" description="Serine aminopeptidase S33" evidence="2">
    <location>
        <begin position="179"/>
        <end position="296"/>
    </location>
</feature>
<proteinExistence type="inferred from homology"/>
<dbReference type="Gene3D" id="3.40.50.1820">
    <property type="entry name" value="alpha/beta hydrolase"/>
    <property type="match status" value="1"/>
</dbReference>
<dbReference type="Proteomes" id="UP000678513">
    <property type="component" value="Chromosome"/>
</dbReference>
<evidence type="ECO:0000259" key="2">
    <source>
        <dbReference type="Pfam" id="PF12146"/>
    </source>
</evidence>
<keyword evidence="3" id="KW-0378">Hydrolase</keyword>
<dbReference type="RefSeq" id="WP_212325546.1">
    <property type="nucleotide sequence ID" value="NZ_AP024463.1"/>
</dbReference>
<dbReference type="InterPro" id="IPR029058">
    <property type="entry name" value="AB_hydrolase_fold"/>
</dbReference>
<comment type="similarity">
    <text evidence="1">Belongs to the AB hydrolase superfamily.</text>
</comment>
<keyword evidence="4" id="KW-1185">Reference proteome</keyword>
<evidence type="ECO:0000313" key="3">
    <source>
        <dbReference type="EMBL" id="QUC08880.1"/>
    </source>
</evidence>
<dbReference type="InterPro" id="IPR050261">
    <property type="entry name" value="FrsA_esterase"/>
</dbReference>
<dbReference type="Gene3D" id="1.20.1440.110">
    <property type="entry name" value="acylaminoacyl peptidase"/>
    <property type="match status" value="1"/>
</dbReference>
<dbReference type="PANTHER" id="PTHR22946:SF12">
    <property type="entry name" value="CONIDIAL PIGMENT BIOSYNTHESIS PROTEIN AYG1 (AFU_ORTHOLOGUE AFUA_2G17550)"/>
    <property type="match status" value="1"/>
</dbReference>
<name>A0ABX7Y7Q8_9ACTN</name>
<evidence type="ECO:0000256" key="1">
    <source>
        <dbReference type="ARBA" id="ARBA00008645"/>
    </source>
</evidence>
<dbReference type="InterPro" id="IPR022742">
    <property type="entry name" value="Hydrolase_4"/>
</dbReference>
<sequence length="404" mass="44799">MRSSDEIMARQKTRVRFRSADMDFIFSYLLGISSLFGAHGPLFAAASRIRNARASDWRREFGALADRAQHHTASAAGCAEEARQWALTDCYANRAVLQFTDPAAPEFTERWRRMEDAFATAMRWWRAPVTAIEVPFENSSLPGYLLKLDDKPRPAITMIGGGDTSREDLFAFVGLAAWQHGYNAIMVDLPGQGHTPARGLTFTTGMQRPVSAVIDHLYAEIPATTHVAAYGVSGGGYFSCQAAATDPRIDAWVAATPIYDVAEVFRREFGAALRVPGPFLKWMLTLTGRVNEAAEVNLRRYAWQFGTADFVSAVKEVLQRAQPVDHSRITCPSLFLYSTGEGPELRRQLDFLEHSLTERGVSVTSRVFTAADGCEAHCQLNNLRLAQAVIFDWLGTRFPAPPMP</sequence>
<reference evidence="3 4" key="1">
    <citation type="submission" date="2021-03" db="EMBL/GenBank/DDBJ databases">
        <title>Human Oral Microbial Genomes.</title>
        <authorList>
            <person name="Johnston C.D."/>
            <person name="Chen T."/>
            <person name="Dewhirst F.E."/>
        </authorList>
    </citation>
    <scope>NUCLEOTIDE SEQUENCE [LARGE SCALE GENOMIC DNA]</scope>
    <source>
        <strain evidence="3 4">DSMZ 100122</strain>
    </source>
</reference>
<organism evidence="3 4">
    <name type="scientific">Arachnia rubra</name>
    <dbReference type="NCBI Taxonomy" id="1547448"/>
    <lineage>
        <taxon>Bacteria</taxon>
        <taxon>Bacillati</taxon>
        <taxon>Actinomycetota</taxon>
        <taxon>Actinomycetes</taxon>
        <taxon>Propionibacteriales</taxon>
        <taxon>Propionibacteriaceae</taxon>
        <taxon>Arachnia</taxon>
    </lineage>
</organism>
<dbReference type="PANTHER" id="PTHR22946">
    <property type="entry name" value="DIENELACTONE HYDROLASE DOMAIN-CONTAINING PROTEIN-RELATED"/>
    <property type="match status" value="1"/>
</dbReference>
<dbReference type="SUPFAM" id="SSF53474">
    <property type="entry name" value="alpha/beta-Hydrolases"/>
    <property type="match status" value="1"/>
</dbReference>